<organism evidence="1 2">
    <name type="scientific">Arachis hypogaea</name>
    <name type="common">Peanut</name>
    <dbReference type="NCBI Taxonomy" id="3818"/>
    <lineage>
        <taxon>Eukaryota</taxon>
        <taxon>Viridiplantae</taxon>
        <taxon>Streptophyta</taxon>
        <taxon>Embryophyta</taxon>
        <taxon>Tracheophyta</taxon>
        <taxon>Spermatophyta</taxon>
        <taxon>Magnoliopsida</taxon>
        <taxon>eudicotyledons</taxon>
        <taxon>Gunneridae</taxon>
        <taxon>Pentapetalae</taxon>
        <taxon>rosids</taxon>
        <taxon>fabids</taxon>
        <taxon>Fabales</taxon>
        <taxon>Fabaceae</taxon>
        <taxon>Papilionoideae</taxon>
        <taxon>50 kb inversion clade</taxon>
        <taxon>dalbergioids sensu lato</taxon>
        <taxon>Dalbergieae</taxon>
        <taxon>Pterocarpus clade</taxon>
        <taxon>Arachis</taxon>
    </lineage>
</organism>
<name>A0A445DW02_ARAHY</name>
<comment type="caution">
    <text evidence="1">The sequence shown here is derived from an EMBL/GenBank/DDBJ whole genome shotgun (WGS) entry which is preliminary data.</text>
</comment>
<sequence length="138" mass="15545">MAVFGGKNIFRTLVDQMERCHFNGQDDVRTVFIENYVFDPKLDKIANRPGLLLSTLPLRTLASTSSASSYSAAPLLHCSVPTRLSFYSSQRRTTCPKLRYFRQFTVSCGTAITEINETQFNDTVLKANRPVLVEFVAN</sequence>
<gene>
    <name evidence="1" type="ORF">Ahy_A03g013702</name>
</gene>
<proteinExistence type="predicted"/>
<protein>
    <submittedName>
        <fullName evidence="1">Uncharacterized protein</fullName>
    </submittedName>
</protein>
<evidence type="ECO:0000313" key="2">
    <source>
        <dbReference type="Proteomes" id="UP000289738"/>
    </source>
</evidence>
<evidence type="ECO:0000313" key="1">
    <source>
        <dbReference type="EMBL" id="RYR67368.1"/>
    </source>
</evidence>
<accession>A0A445DW02</accession>
<dbReference type="AlphaFoldDB" id="A0A445DW02"/>
<dbReference type="EMBL" id="SDMP01000003">
    <property type="protein sequence ID" value="RYR67368.1"/>
    <property type="molecule type" value="Genomic_DNA"/>
</dbReference>
<keyword evidence="2" id="KW-1185">Reference proteome</keyword>
<reference evidence="1 2" key="1">
    <citation type="submission" date="2019-01" db="EMBL/GenBank/DDBJ databases">
        <title>Sequencing of cultivated peanut Arachis hypogaea provides insights into genome evolution and oil improvement.</title>
        <authorList>
            <person name="Chen X."/>
        </authorList>
    </citation>
    <scope>NUCLEOTIDE SEQUENCE [LARGE SCALE GENOMIC DNA]</scope>
    <source>
        <strain evidence="2">cv. Fuhuasheng</strain>
        <tissue evidence="1">Leaves</tissue>
    </source>
</reference>
<dbReference type="Proteomes" id="UP000289738">
    <property type="component" value="Chromosome A03"/>
</dbReference>